<evidence type="ECO:0000313" key="2">
    <source>
        <dbReference type="EMBL" id="KFV75066.1"/>
    </source>
</evidence>
<dbReference type="AlphaFoldDB" id="A0A093H081"/>
<dbReference type="STRING" id="118200.A0A093H081"/>
<dbReference type="Proteomes" id="UP000053875">
    <property type="component" value="Unassembled WGS sequence"/>
</dbReference>
<reference evidence="2 3" key="1">
    <citation type="submission" date="2014-04" db="EMBL/GenBank/DDBJ databases">
        <title>Genome evolution of avian class.</title>
        <authorList>
            <person name="Zhang G."/>
            <person name="Li C."/>
        </authorList>
    </citation>
    <scope>NUCLEOTIDE SEQUENCE [LARGE SCALE GENOMIC DNA]</scope>
    <source>
        <strain evidence="2">BGI_N307</strain>
    </source>
</reference>
<evidence type="ECO:0000313" key="3">
    <source>
        <dbReference type="Proteomes" id="UP000053875"/>
    </source>
</evidence>
<organism evidence="2 3">
    <name type="scientific">Dryobates pubescens</name>
    <name type="common">Downy woodpecker</name>
    <name type="synonym">Picoides pubescens</name>
    <dbReference type="NCBI Taxonomy" id="118200"/>
    <lineage>
        <taxon>Eukaryota</taxon>
        <taxon>Metazoa</taxon>
        <taxon>Chordata</taxon>
        <taxon>Craniata</taxon>
        <taxon>Vertebrata</taxon>
        <taxon>Euteleostomi</taxon>
        <taxon>Archelosauria</taxon>
        <taxon>Archosauria</taxon>
        <taxon>Dinosauria</taxon>
        <taxon>Saurischia</taxon>
        <taxon>Theropoda</taxon>
        <taxon>Coelurosauria</taxon>
        <taxon>Aves</taxon>
        <taxon>Neognathae</taxon>
        <taxon>Neoaves</taxon>
        <taxon>Telluraves</taxon>
        <taxon>Coraciimorphae</taxon>
        <taxon>Piciformes</taxon>
        <taxon>Picidae</taxon>
        <taxon>Dryobates</taxon>
    </lineage>
</organism>
<dbReference type="Pfam" id="PF03607">
    <property type="entry name" value="DCX"/>
    <property type="match status" value="1"/>
</dbReference>
<dbReference type="Gene3D" id="3.10.20.230">
    <property type="entry name" value="Doublecortin domain"/>
    <property type="match status" value="1"/>
</dbReference>
<gene>
    <name evidence="2" type="ORF">N307_14655</name>
</gene>
<keyword evidence="3" id="KW-1185">Reference proteome</keyword>
<name>A0A093H081_DRYPU</name>
<dbReference type="InterPro" id="IPR036572">
    <property type="entry name" value="Doublecortin_dom_sf"/>
</dbReference>
<dbReference type="GO" id="GO:0005815">
    <property type="term" value="C:microtubule organizing center"/>
    <property type="evidence" value="ECO:0007669"/>
    <property type="project" value="TreeGrafter"/>
</dbReference>
<dbReference type="PANTHER" id="PTHR23004">
    <property type="entry name" value="DOUBLECORTIN DOMAIN CONTAINING 2"/>
    <property type="match status" value="1"/>
</dbReference>
<dbReference type="SMART" id="SM00537">
    <property type="entry name" value="DCX"/>
    <property type="match status" value="1"/>
</dbReference>
<feature type="domain" description="Doublecortin" evidence="1">
    <location>
        <begin position="14"/>
        <end position="93"/>
    </location>
</feature>
<proteinExistence type="predicted"/>
<dbReference type="PANTHER" id="PTHR23004:SF10">
    <property type="entry name" value="DOUBLECORTIN DOMAIN-CONTAINING PROTEIN 2B"/>
    <property type="match status" value="1"/>
</dbReference>
<sequence>GMSSPGLAAAPPAKTVVVYRNGDLFFPGRRFVVSQKHFRTFEGFLNEVTKSIQAPLAVRSLYTPRRGRRVAELEQLQDGCRYVAAGFERFQKL</sequence>
<dbReference type="PROSITE" id="PS50309">
    <property type="entry name" value="DC"/>
    <property type="match status" value="1"/>
</dbReference>
<evidence type="ECO:0000259" key="1">
    <source>
        <dbReference type="PROSITE" id="PS50309"/>
    </source>
</evidence>
<dbReference type="FunFam" id="3.10.20.230:FF:000011">
    <property type="entry name" value="Doublecortin domain containing 2B"/>
    <property type="match status" value="1"/>
</dbReference>
<dbReference type="EMBL" id="KL217235">
    <property type="protein sequence ID" value="KFV75066.1"/>
    <property type="molecule type" value="Genomic_DNA"/>
</dbReference>
<protein>
    <submittedName>
        <fullName evidence="2">Doublecortin domain-containing protein 2B</fullName>
    </submittedName>
</protein>
<dbReference type="InterPro" id="IPR003533">
    <property type="entry name" value="Doublecortin_dom"/>
</dbReference>
<accession>A0A093H081</accession>
<dbReference type="GO" id="GO:0035556">
    <property type="term" value="P:intracellular signal transduction"/>
    <property type="evidence" value="ECO:0007669"/>
    <property type="project" value="InterPro"/>
</dbReference>
<dbReference type="SUPFAM" id="SSF89837">
    <property type="entry name" value="Doublecortin (DC)"/>
    <property type="match status" value="1"/>
</dbReference>
<dbReference type="GO" id="GO:0005874">
    <property type="term" value="C:microtubule"/>
    <property type="evidence" value="ECO:0007669"/>
    <property type="project" value="TreeGrafter"/>
</dbReference>
<feature type="non-terminal residue" evidence="2">
    <location>
        <position position="93"/>
    </location>
</feature>
<feature type="non-terminal residue" evidence="2">
    <location>
        <position position="1"/>
    </location>
</feature>